<dbReference type="GO" id="GO:0048487">
    <property type="term" value="F:beta-tubulin binding"/>
    <property type="evidence" value="ECO:0007669"/>
    <property type="project" value="InterPro"/>
</dbReference>
<dbReference type="Pfam" id="PF25767">
    <property type="entry name" value="ARM_TBCD_2nd"/>
    <property type="match status" value="1"/>
</dbReference>
<dbReference type="Gene3D" id="1.25.10.10">
    <property type="entry name" value="Leucine-rich Repeat Variant"/>
    <property type="match status" value="2"/>
</dbReference>
<dbReference type="AlphaFoldDB" id="A0A553PKI0"/>
<evidence type="ECO:0000313" key="7">
    <source>
        <dbReference type="Proteomes" id="UP000318571"/>
    </source>
</evidence>
<comment type="similarity">
    <text evidence="1">Belongs to the TBCD family.</text>
</comment>
<feature type="domain" description="Tubulin-folding cofactor D ARM repeats" evidence="5">
    <location>
        <begin position="289"/>
        <end position="528"/>
    </location>
</feature>
<dbReference type="Pfam" id="PF23579">
    <property type="entry name" value="ARM_TBCD"/>
    <property type="match status" value="1"/>
</dbReference>
<dbReference type="OMA" id="EPHEAWH"/>
<dbReference type="InterPro" id="IPR022577">
    <property type="entry name" value="TBCD_C"/>
</dbReference>
<evidence type="ECO:0000256" key="2">
    <source>
        <dbReference type="ARBA" id="ARBA00015003"/>
    </source>
</evidence>
<dbReference type="GO" id="GO:0007023">
    <property type="term" value="P:post-chaperonin tubulin folding pathway"/>
    <property type="evidence" value="ECO:0007669"/>
    <property type="project" value="InterPro"/>
</dbReference>
<dbReference type="Pfam" id="PF12612">
    <property type="entry name" value="TFCD_C"/>
    <property type="match status" value="1"/>
</dbReference>
<dbReference type="GO" id="GO:0000226">
    <property type="term" value="P:microtubule cytoskeleton organization"/>
    <property type="evidence" value="ECO:0007669"/>
    <property type="project" value="TreeGrafter"/>
</dbReference>
<proteinExistence type="inferred from homology"/>
<dbReference type="PANTHER" id="PTHR12658:SF0">
    <property type="entry name" value="TUBULIN-SPECIFIC CHAPERONE D"/>
    <property type="match status" value="1"/>
</dbReference>
<protein>
    <recommendedName>
        <fullName evidence="2">Tubulin-specific chaperone D</fullName>
    </recommendedName>
</protein>
<keyword evidence="3" id="KW-0143">Chaperone</keyword>
<name>A0A553PKI0_TIGCA</name>
<evidence type="ECO:0000313" key="6">
    <source>
        <dbReference type="EMBL" id="TRY78195.1"/>
    </source>
</evidence>
<dbReference type="Proteomes" id="UP000318571">
    <property type="component" value="Chromosome 11"/>
</dbReference>
<evidence type="ECO:0000259" key="5">
    <source>
        <dbReference type="Pfam" id="PF25767"/>
    </source>
</evidence>
<accession>A0A553PKI0</accession>
<evidence type="ECO:0000259" key="4">
    <source>
        <dbReference type="Pfam" id="PF12612"/>
    </source>
</evidence>
<evidence type="ECO:0000256" key="3">
    <source>
        <dbReference type="ARBA" id="ARBA00023186"/>
    </source>
</evidence>
<dbReference type="InterPro" id="IPR033162">
    <property type="entry name" value="TBCD"/>
</dbReference>
<dbReference type="GO" id="GO:0016328">
    <property type="term" value="C:lateral plasma membrane"/>
    <property type="evidence" value="ECO:0007669"/>
    <property type="project" value="TreeGrafter"/>
</dbReference>
<gene>
    <name evidence="6" type="ORF">TCAL_06765</name>
</gene>
<dbReference type="EMBL" id="VCGU01000003">
    <property type="protein sequence ID" value="TRY78195.1"/>
    <property type="molecule type" value="Genomic_DNA"/>
</dbReference>
<dbReference type="SUPFAM" id="SSF48371">
    <property type="entry name" value="ARM repeat"/>
    <property type="match status" value="1"/>
</dbReference>
<dbReference type="GO" id="GO:0005096">
    <property type="term" value="F:GTPase activator activity"/>
    <property type="evidence" value="ECO:0007669"/>
    <property type="project" value="InterPro"/>
</dbReference>
<dbReference type="GO" id="GO:0007021">
    <property type="term" value="P:tubulin complex assembly"/>
    <property type="evidence" value="ECO:0007669"/>
    <property type="project" value="InterPro"/>
</dbReference>
<dbReference type="STRING" id="6832.A0A553PKI0"/>
<dbReference type="InterPro" id="IPR016024">
    <property type="entry name" value="ARM-type_fold"/>
</dbReference>
<dbReference type="GO" id="GO:0034333">
    <property type="term" value="P:adherens junction assembly"/>
    <property type="evidence" value="ECO:0007669"/>
    <property type="project" value="TreeGrafter"/>
</dbReference>
<sequence>MSGSTASAEATPPGPVPDDLYTNAVGLGCALEAFQEARQVQAWIEVLAQGAERGLPAQWEWTYQHFTIVLDYYQEQPHLLDPHLPHFLRQLLAIMRANADRPEILHQAAAFTGHLVKVRQAKVAVRHFPHEVADVEPVLALLSQELRAVEPHWETVNVLLLWMSMLILIPFDMSRFDSGQQALTLKRRIYQATRQCLRVANRAQDGAAMLASKFLTRPEIVVELLPEFFDWALTLARDAQAVNTAKMGALKALAAVYKQGKRHDLLAFTPRLLKAILALDLKHNLSAWLRKLNLKVIQRFGLIFLKARVAAWRYQRGNRSLAFNLQPDQSGMLTGQKENLELHPDDGGEDDYDIPDEIEDVIEELLIGLRDKDTVIRWSAAKGIGRITNRLPQELADDVVGSLLKLFSLRESDGAWHGGCLALAELGRRGLLLPQRLKEVVRVVLKALVYDEKKGSFSVGSHIRDAACYVCWAFARAFDPEVLRPFVDQIASALLTVTIFDREVNCRRAASAAFQENVGRQGTFPHGIEILTQADYYAVGSRSHTYLELSVFVAKLGNYLPALVDHLIEKKINHWDSAIRELAAESLHNLTPINPDMMKKEVMSKLLKEAKGSDLFAKHGSIVAIGSVCFALAKDAQTKGQTLQDVLEPGTISDIKSVGSALVEKLSLRMTGGDMLRQAVTSYISNCSKAKFPVHQDQTVELWHAILTENLSNSDPMIQDQARAAVPNFLSEYLKDVKSGELLLDKRDAILDEYLHELDSSELHRRGFAMALGAFPGFALSGRVGDVLKKLIKCTEITPSTEKWAEGRRDSILALTSIAQTVGFSRDTDGDKLVPSTVVRLYQCLLGGFNDYTLDRRGDVGAWVREAAMSSLCSLTLDLVDLEADLVPEICIRDLMPRLAQQAMEKIDRTRGLATKLFASLLYHDKQVPGIPRAKEVKALFPDQLDMVTFQWTVESETFPVFTKLIHFDEYLEKVLVGLVVSVGGLTERLVKHSSAALFKELDTMDGTALNRFAQATLTVLRDNHKVDRVTIPVLKFLDQLLTTSHFEAILEDETHTFSFELLTLVKNEISKSGDPQKLMLSCDVICALLQSHDELTVKKSLVQLAIFLCHKFPRIRKVTANKLFEALLTFADRTIVPEENLDEVNTLLSDTDWDQSIDNLRPIRNKL</sequence>
<reference evidence="6 7" key="1">
    <citation type="journal article" date="2018" name="Nat. Ecol. Evol.">
        <title>Genomic signatures of mitonuclear coevolution across populations of Tigriopus californicus.</title>
        <authorList>
            <person name="Barreto F.S."/>
            <person name="Watson E.T."/>
            <person name="Lima T.G."/>
            <person name="Willett C.S."/>
            <person name="Edmands S."/>
            <person name="Li W."/>
            <person name="Burton R.S."/>
        </authorList>
    </citation>
    <scope>NUCLEOTIDE SEQUENCE [LARGE SCALE GENOMIC DNA]</scope>
    <source>
        <strain evidence="6 7">San Diego</strain>
    </source>
</reference>
<feature type="domain" description="Tubulin-folding cofactor D C-terminal" evidence="4">
    <location>
        <begin position="894"/>
        <end position="1078"/>
    </location>
</feature>
<evidence type="ECO:0000256" key="1">
    <source>
        <dbReference type="ARBA" id="ARBA00006853"/>
    </source>
</evidence>
<keyword evidence="7" id="KW-1185">Reference proteome</keyword>
<dbReference type="PANTHER" id="PTHR12658">
    <property type="entry name" value="BETA-TUBULIN COFACTOR D"/>
    <property type="match status" value="1"/>
</dbReference>
<comment type="caution">
    <text evidence="6">The sequence shown here is derived from an EMBL/GenBank/DDBJ whole genome shotgun (WGS) entry which is preliminary data.</text>
</comment>
<dbReference type="OrthoDB" id="6336275at2759"/>
<organism evidence="6 7">
    <name type="scientific">Tigriopus californicus</name>
    <name type="common">Marine copepod</name>
    <dbReference type="NCBI Taxonomy" id="6832"/>
    <lineage>
        <taxon>Eukaryota</taxon>
        <taxon>Metazoa</taxon>
        <taxon>Ecdysozoa</taxon>
        <taxon>Arthropoda</taxon>
        <taxon>Crustacea</taxon>
        <taxon>Multicrustacea</taxon>
        <taxon>Hexanauplia</taxon>
        <taxon>Copepoda</taxon>
        <taxon>Harpacticoida</taxon>
        <taxon>Harpacticidae</taxon>
        <taxon>Tigriopus</taxon>
    </lineage>
</organism>
<dbReference type="InterPro" id="IPR058033">
    <property type="entry name" value="ARM_TBCD_2nd"/>
</dbReference>
<dbReference type="GO" id="GO:0070830">
    <property type="term" value="P:bicellular tight junction assembly"/>
    <property type="evidence" value="ECO:0007669"/>
    <property type="project" value="TreeGrafter"/>
</dbReference>
<dbReference type="InterPro" id="IPR011989">
    <property type="entry name" value="ARM-like"/>
</dbReference>